<gene>
    <name evidence="2" type="ORF">WPS_19660</name>
</gene>
<dbReference type="KEGG" id="vab:WPS_19660"/>
<protein>
    <submittedName>
        <fullName evidence="2">Uncharacterized protein</fullName>
    </submittedName>
</protein>
<evidence type="ECO:0000313" key="2">
    <source>
        <dbReference type="EMBL" id="BDE06690.1"/>
    </source>
</evidence>
<sequence length="89" mass="9119">MPPPPLRPGPVAAAPPPLPPSGSAQRPAAPQQPAPPRQPTPPAATPFGTPFALPDDEPPFGGAAAPEPPKSGFGWSWEPPDEPEQPEAR</sequence>
<feature type="compositionally biased region" description="Low complexity" evidence="1">
    <location>
        <begin position="45"/>
        <end position="65"/>
    </location>
</feature>
<feature type="compositionally biased region" description="Pro residues" evidence="1">
    <location>
        <begin position="1"/>
        <end position="20"/>
    </location>
</feature>
<proteinExistence type="predicted"/>
<dbReference type="AlphaFoldDB" id="A0AAN2C9M5"/>
<dbReference type="Proteomes" id="UP001317532">
    <property type="component" value="Chromosome"/>
</dbReference>
<dbReference type="EMBL" id="AP025523">
    <property type="protein sequence ID" value="BDE06690.1"/>
    <property type="molecule type" value="Genomic_DNA"/>
</dbReference>
<name>A0AAN2C9M5_UNVUL</name>
<dbReference type="RefSeq" id="WP_317994339.1">
    <property type="nucleotide sequence ID" value="NZ_AP025523.1"/>
</dbReference>
<feature type="compositionally biased region" description="Pro residues" evidence="1">
    <location>
        <begin position="30"/>
        <end position="44"/>
    </location>
</feature>
<reference evidence="2 3" key="1">
    <citation type="journal article" date="2022" name="ISME Commun">
        <title>Vulcanimicrobium alpinus gen. nov. sp. nov., the first cultivated representative of the candidate phylum 'Eremiobacterota', is a metabolically versatile aerobic anoxygenic phototroph.</title>
        <authorList>
            <person name="Yabe S."/>
            <person name="Muto K."/>
            <person name="Abe K."/>
            <person name="Yokota A."/>
            <person name="Staudigel H."/>
            <person name="Tebo B.M."/>
        </authorList>
    </citation>
    <scope>NUCLEOTIDE SEQUENCE [LARGE SCALE GENOMIC DNA]</scope>
    <source>
        <strain evidence="2 3">WC8-2</strain>
    </source>
</reference>
<evidence type="ECO:0000256" key="1">
    <source>
        <dbReference type="SAM" id="MobiDB-lite"/>
    </source>
</evidence>
<evidence type="ECO:0000313" key="3">
    <source>
        <dbReference type="Proteomes" id="UP001317532"/>
    </source>
</evidence>
<feature type="region of interest" description="Disordered" evidence="1">
    <location>
        <begin position="1"/>
        <end position="89"/>
    </location>
</feature>
<keyword evidence="3" id="KW-1185">Reference proteome</keyword>
<organism evidence="2 3">
    <name type="scientific">Vulcanimicrobium alpinum</name>
    <dbReference type="NCBI Taxonomy" id="3016050"/>
    <lineage>
        <taxon>Bacteria</taxon>
        <taxon>Bacillati</taxon>
        <taxon>Vulcanimicrobiota</taxon>
        <taxon>Vulcanimicrobiia</taxon>
        <taxon>Vulcanimicrobiales</taxon>
        <taxon>Vulcanimicrobiaceae</taxon>
        <taxon>Vulcanimicrobium</taxon>
    </lineage>
</organism>
<accession>A0AAN2C9M5</accession>
<feature type="compositionally biased region" description="Acidic residues" evidence="1">
    <location>
        <begin position="79"/>
        <end position="89"/>
    </location>
</feature>